<dbReference type="AlphaFoldDB" id="A0A6H1Z9Y6"/>
<gene>
    <name evidence="1" type="ORF">TM448A00093_0002</name>
    <name evidence="2" type="ORF">TM448B00906_0016</name>
</gene>
<accession>A0A6H1Z9Y6</accession>
<organism evidence="1">
    <name type="scientific">viral metagenome</name>
    <dbReference type="NCBI Taxonomy" id="1070528"/>
    <lineage>
        <taxon>unclassified sequences</taxon>
        <taxon>metagenomes</taxon>
        <taxon>organismal metagenomes</taxon>
    </lineage>
</organism>
<proteinExistence type="predicted"/>
<sequence length="118" mass="13479">MTRHETQEWKALVEVQNQRASKGNTQDILTITGLMSDKAFLAHVGRYCPEFKESVPTDNYEQMRSYLLGSPSVHFWVKDAIQALDQKDAVDVVHDLTLLRELYTLRIAAGINCRKTGR</sequence>
<dbReference type="EMBL" id="MT143975">
    <property type="protein sequence ID" value="QJA44272.1"/>
    <property type="molecule type" value="Genomic_DNA"/>
</dbReference>
<name>A0A6H1Z9Y6_9ZZZZ</name>
<evidence type="ECO:0000313" key="1">
    <source>
        <dbReference type="EMBL" id="QJA44272.1"/>
    </source>
</evidence>
<protein>
    <submittedName>
        <fullName evidence="1">Uncharacterized protein</fullName>
    </submittedName>
</protein>
<reference evidence="1" key="1">
    <citation type="submission" date="2020-03" db="EMBL/GenBank/DDBJ databases">
        <title>The deep terrestrial virosphere.</title>
        <authorList>
            <person name="Holmfeldt K."/>
            <person name="Nilsson E."/>
            <person name="Simone D."/>
            <person name="Lopez-Fernandez M."/>
            <person name="Wu X."/>
            <person name="de Brujin I."/>
            <person name="Lundin D."/>
            <person name="Andersson A."/>
            <person name="Bertilsson S."/>
            <person name="Dopson M."/>
        </authorList>
    </citation>
    <scope>NUCLEOTIDE SEQUENCE</scope>
    <source>
        <strain evidence="1">TM448A00093</strain>
        <strain evidence="2">TM448B00906</strain>
    </source>
</reference>
<evidence type="ECO:0000313" key="2">
    <source>
        <dbReference type="EMBL" id="QJH97044.1"/>
    </source>
</evidence>
<dbReference type="EMBL" id="MT144671">
    <property type="protein sequence ID" value="QJH97044.1"/>
    <property type="molecule type" value="Genomic_DNA"/>
</dbReference>